<evidence type="ECO:0000256" key="1">
    <source>
        <dbReference type="SAM" id="MobiDB-lite"/>
    </source>
</evidence>
<reference evidence="2 3" key="1">
    <citation type="submission" date="2020-04" db="EMBL/GenBank/DDBJ databases">
        <authorList>
            <person name="Wallbank WR R."/>
            <person name="Pardo Diaz C."/>
            <person name="Kozak K."/>
            <person name="Martin S."/>
            <person name="Jiggins C."/>
            <person name="Moest M."/>
            <person name="Warren A I."/>
            <person name="Byers J.R.P. K."/>
            <person name="Montejo-Kovacevich G."/>
            <person name="Yen C E."/>
        </authorList>
    </citation>
    <scope>NUCLEOTIDE SEQUENCE [LARGE SCALE GENOMIC DNA]</scope>
</reference>
<keyword evidence="3" id="KW-1185">Reference proteome</keyword>
<evidence type="ECO:0000313" key="3">
    <source>
        <dbReference type="Proteomes" id="UP000494106"/>
    </source>
</evidence>
<feature type="region of interest" description="Disordered" evidence="1">
    <location>
        <begin position="68"/>
        <end position="106"/>
    </location>
</feature>
<organism evidence="2 3">
    <name type="scientific">Arctia plantaginis</name>
    <name type="common">Wood tiger moth</name>
    <name type="synonym">Phalaena plantaginis</name>
    <dbReference type="NCBI Taxonomy" id="874455"/>
    <lineage>
        <taxon>Eukaryota</taxon>
        <taxon>Metazoa</taxon>
        <taxon>Ecdysozoa</taxon>
        <taxon>Arthropoda</taxon>
        <taxon>Hexapoda</taxon>
        <taxon>Insecta</taxon>
        <taxon>Pterygota</taxon>
        <taxon>Neoptera</taxon>
        <taxon>Endopterygota</taxon>
        <taxon>Lepidoptera</taxon>
        <taxon>Glossata</taxon>
        <taxon>Ditrysia</taxon>
        <taxon>Noctuoidea</taxon>
        <taxon>Erebidae</taxon>
        <taxon>Arctiinae</taxon>
        <taxon>Arctia</taxon>
    </lineage>
</organism>
<protein>
    <submittedName>
        <fullName evidence="2">Uncharacterized protein</fullName>
    </submittedName>
</protein>
<sequence>MCRGLRAAVRVCSAAAWQARGRRGPRRARCSGWPVSIRVRGTAGRGARCGKGIMGSAGNTHARPLQYSAAAPRRHTRSPELSARHAALRRDHDSPYSVRRRRTRPEYALRKDTSLTTSPAIGGQSTIHIELFPHNRHNIG</sequence>
<proteinExistence type="predicted"/>
<gene>
    <name evidence="2" type="ORF">APLA_LOCUS16701</name>
</gene>
<dbReference type="EMBL" id="CADEBC010000602">
    <property type="protein sequence ID" value="CAB3258838.1"/>
    <property type="molecule type" value="Genomic_DNA"/>
</dbReference>
<dbReference type="AlphaFoldDB" id="A0A8S1BK58"/>
<accession>A0A8S1BK58</accession>
<comment type="caution">
    <text evidence="2">The sequence shown here is derived from an EMBL/GenBank/DDBJ whole genome shotgun (WGS) entry which is preliminary data.</text>
</comment>
<evidence type="ECO:0000313" key="2">
    <source>
        <dbReference type="EMBL" id="CAB3258838.1"/>
    </source>
</evidence>
<name>A0A8S1BK58_ARCPL</name>
<dbReference type="Proteomes" id="UP000494106">
    <property type="component" value="Unassembled WGS sequence"/>
</dbReference>
<dbReference type="OrthoDB" id="10449441at2759"/>